<dbReference type="GO" id="GO:0010134">
    <property type="term" value="P:sulfate assimilation via adenylyl sulfate reduction"/>
    <property type="evidence" value="ECO:0007669"/>
    <property type="project" value="TreeGrafter"/>
</dbReference>
<dbReference type="Proteomes" id="UP000520814">
    <property type="component" value="Unassembled WGS sequence"/>
</dbReference>
<dbReference type="InterPro" id="IPR050512">
    <property type="entry name" value="Sulf_AdTrans/APS_kinase"/>
</dbReference>
<comment type="similarity">
    <text evidence="6 7">Belongs to the APS kinase family.</text>
</comment>
<accession>A0A7W9SR03</accession>
<comment type="catalytic activity">
    <reaction evidence="1 6 7">
        <text>adenosine 5'-phosphosulfate + ATP = 3'-phosphoadenylyl sulfate + ADP + H(+)</text>
        <dbReference type="Rhea" id="RHEA:24152"/>
        <dbReference type="ChEBI" id="CHEBI:15378"/>
        <dbReference type="ChEBI" id="CHEBI:30616"/>
        <dbReference type="ChEBI" id="CHEBI:58243"/>
        <dbReference type="ChEBI" id="CHEBI:58339"/>
        <dbReference type="ChEBI" id="CHEBI:456216"/>
        <dbReference type="EC" id="2.7.1.25"/>
    </reaction>
</comment>
<dbReference type="UniPathway" id="UPA00140">
    <property type="reaction ID" value="UER00205"/>
</dbReference>
<reference evidence="9 10" key="1">
    <citation type="submission" date="2020-08" db="EMBL/GenBank/DDBJ databases">
        <title>Genomic Encyclopedia of Type Strains, Phase IV (KMG-IV): sequencing the most valuable type-strain genomes for metagenomic binning, comparative biology and taxonomic classification.</title>
        <authorList>
            <person name="Goeker M."/>
        </authorList>
    </citation>
    <scope>NUCLEOTIDE SEQUENCE [LARGE SCALE GENOMIC DNA]</scope>
    <source>
        <strain evidence="9 10">DSM 23562</strain>
    </source>
</reference>
<organism evidence="9 10">
    <name type="scientific">Armatimonas rosea</name>
    <dbReference type="NCBI Taxonomy" id="685828"/>
    <lineage>
        <taxon>Bacteria</taxon>
        <taxon>Bacillati</taxon>
        <taxon>Armatimonadota</taxon>
        <taxon>Armatimonadia</taxon>
        <taxon>Armatimonadales</taxon>
        <taxon>Armatimonadaceae</taxon>
        <taxon>Armatimonas</taxon>
    </lineage>
</organism>
<proteinExistence type="inferred from homology"/>
<name>A0A7W9SR03_ARMRO</name>
<feature type="domain" description="APS kinase" evidence="8">
    <location>
        <begin position="7"/>
        <end position="156"/>
    </location>
</feature>
<dbReference type="GO" id="GO:0004020">
    <property type="term" value="F:adenylylsulfate kinase activity"/>
    <property type="evidence" value="ECO:0007669"/>
    <property type="project" value="UniProtKB-UniRule"/>
</dbReference>
<dbReference type="EMBL" id="JACHGW010000002">
    <property type="protein sequence ID" value="MBB6050619.1"/>
    <property type="molecule type" value="Genomic_DNA"/>
</dbReference>
<dbReference type="SUPFAM" id="SSF52540">
    <property type="entry name" value="P-loop containing nucleoside triphosphate hydrolases"/>
    <property type="match status" value="1"/>
</dbReference>
<feature type="active site" description="Phosphoserine intermediate" evidence="6">
    <location>
        <position position="90"/>
    </location>
</feature>
<dbReference type="HAMAP" id="MF_00065">
    <property type="entry name" value="Adenylyl_sulf_kinase"/>
    <property type="match status" value="1"/>
</dbReference>
<evidence type="ECO:0000256" key="5">
    <source>
        <dbReference type="ARBA" id="ARBA00022840"/>
    </source>
</evidence>
<protein>
    <recommendedName>
        <fullName evidence="2 6">Adenylyl-sulfate kinase</fullName>
        <ecNumber evidence="2 6">2.7.1.25</ecNumber>
    </recommendedName>
    <alternativeName>
        <fullName evidence="6">APS kinase</fullName>
    </alternativeName>
    <alternativeName>
        <fullName evidence="6">ATP adenosine-5'-phosphosulfate 3'-phosphotransferase</fullName>
    </alternativeName>
    <alternativeName>
        <fullName evidence="6">Adenosine-5'-phosphosulfate kinase</fullName>
    </alternativeName>
</protein>
<comment type="pathway">
    <text evidence="6 7">Sulfur metabolism; hydrogen sulfide biosynthesis; sulfite from sulfate: step 2/3.</text>
</comment>
<dbReference type="GO" id="GO:0005524">
    <property type="term" value="F:ATP binding"/>
    <property type="evidence" value="ECO:0007669"/>
    <property type="project" value="UniProtKB-UniRule"/>
</dbReference>
<dbReference type="RefSeq" id="WP_221289959.1">
    <property type="nucleotide sequence ID" value="NZ_JACHGW010000002.1"/>
</dbReference>
<gene>
    <name evidence="6" type="primary">cysC</name>
    <name evidence="9" type="ORF">HNQ39_002410</name>
</gene>
<keyword evidence="4 6" id="KW-0547">Nucleotide-binding</keyword>
<dbReference type="CDD" id="cd02027">
    <property type="entry name" value="APSK"/>
    <property type="match status" value="1"/>
</dbReference>
<dbReference type="NCBIfam" id="NF003013">
    <property type="entry name" value="PRK03846.1"/>
    <property type="match status" value="1"/>
</dbReference>
<dbReference type="PANTHER" id="PTHR42700:SF1">
    <property type="entry name" value="SULFATE ADENYLYLTRANSFERASE"/>
    <property type="match status" value="1"/>
</dbReference>
<keyword evidence="5 6" id="KW-0067">ATP-binding</keyword>
<dbReference type="Pfam" id="PF01583">
    <property type="entry name" value="APS_kinase"/>
    <property type="match status" value="1"/>
</dbReference>
<dbReference type="InterPro" id="IPR002891">
    <property type="entry name" value="APS"/>
</dbReference>
<keyword evidence="6" id="KW-0597">Phosphoprotein</keyword>
<dbReference type="EC" id="2.7.1.25" evidence="2 6"/>
<keyword evidence="3 6" id="KW-0808">Transferase</keyword>
<dbReference type="GO" id="GO:0005737">
    <property type="term" value="C:cytoplasm"/>
    <property type="evidence" value="ECO:0007669"/>
    <property type="project" value="TreeGrafter"/>
</dbReference>
<evidence type="ECO:0000256" key="6">
    <source>
        <dbReference type="HAMAP-Rule" id="MF_00065"/>
    </source>
</evidence>
<comment type="caution">
    <text evidence="9">The sequence shown here is derived from an EMBL/GenBank/DDBJ whole genome shotgun (WGS) entry which is preliminary data.</text>
</comment>
<dbReference type="Gene3D" id="3.40.50.300">
    <property type="entry name" value="P-loop containing nucleotide triphosphate hydrolases"/>
    <property type="match status" value="1"/>
</dbReference>
<evidence type="ECO:0000313" key="9">
    <source>
        <dbReference type="EMBL" id="MBB6050619.1"/>
    </source>
</evidence>
<dbReference type="GO" id="GO:0004781">
    <property type="term" value="F:sulfate adenylyltransferase (ATP) activity"/>
    <property type="evidence" value="ECO:0007669"/>
    <property type="project" value="TreeGrafter"/>
</dbReference>
<evidence type="ECO:0000313" key="10">
    <source>
        <dbReference type="Proteomes" id="UP000520814"/>
    </source>
</evidence>
<dbReference type="InterPro" id="IPR059117">
    <property type="entry name" value="APS_kinase_dom"/>
</dbReference>
<evidence type="ECO:0000256" key="2">
    <source>
        <dbReference type="ARBA" id="ARBA00012121"/>
    </source>
</evidence>
<sequence length="180" mass="19132">MGEVVGRSFVVWLTGLSGAGKTTVARGLAEALRVRGISKLEVLDGDAVRENLSKGLGFSKEDRDTNVARIAFVAQLLARNDVNVIVAAISPYAEARAAARERIGEGFVEVHVDCGLPELVRRDVKGLYAKALAGELAHFTGVSDPYEAPENPDVRVSSEGQSVEESVGAIVAFLEARGRL</sequence>
<dbReference type="GO" id="GO:0019379">
    <property type="term" value="P:sulfate assimilation, phosphoadenylyl sulfate reduction by phosphoadenylyl-sulfate reductase (thioredoxin)"/>
    <property type="evidence" value="ECO:0007669"/>
    <property type="project" value="TreeGrafter"/>
</dbReference>
<evidence type="ECO:0000259" key="8">
    <source>
        <dbReference type="Pfam" id="PF01583"/>
    </source>
</evidence>
<comment type="function">
    <text evidence="6 7">Catalyzes the synthesis of activated sulfate.</text>
</comment>
<evidence type="ECO:0000256" key="3">
    <source>
        <dbReference type="ARBA" id="ARBA00022679"/>
    </source>
</evidence>
<dbReference type="GO" id="GO:0070814">
    <property type="term" value="P:hydrogen sulfide biosynthetic process"/>
    <property type="evidence" value="ECO:0007669"/>
    <property type="project" value="UniProtKB-UniRule"/>
</dbReference>
<dbReference type="NCBIfam" id="TIGR00455">
    <property type="entry name" value="apsK"/>
    <property type="match status" value="1"/>
</dbReference>
<dbReference type="AlphaFoldDB" id="A0A7W9SR03"/>
<keyword evidence="6 7" id="KW-0418">Kinase</keyword>
<dbReference type="PANTHER" id="PTHR42700">
    <property type="entry name" value="SULFATE ADENYLYLTRANSFERASE"/>
    <property type="match status" value="1"/>
</dbReference>
<dbReference type="InterPro" id="IPR027417">
    <property type="entry name" value="P-loop_NTPase"/>
</dbReference>
<evidence type="ECO:0000256" key="1">
    <source>
        <dbReference type="ARBA" id="ARBA00001823"/>
    </source>
</evidence>
<evidence type="ECO:0000256" key="7">
    <source>
        <dbReference type="RuleBase" id="RU004347"/>
    </source>
</evidence>
<feature type="binding site" evidence="6">
    <location>
        <begin position="15"/>
        <end position="22"/>
    </location>
    <ligand>
        <name>ATP</name>
        <dbReference type="ChEBI" id="CHEBI:30616"/>
    </ligand>
</feature>
<keyword evidence="10" id="KW-1185">Reference proteome</keyword>
<evidence type="ECO:0000256" key="4">
    <source>
        <dbReference type="ARBA" id="ARBA00022741"/>
    </source>
</evidence>